<protein>
    <recommendedName>
        <fullName evidence="4">Type II secretion system protein</fullName>
    </recommendedName>
</protein>
<evidence type="ECO:0000313" key="2">
    <source>
        <dbReference type="EMBL" id="TLF43452.1"/>
    </source>
</evidence>
<gene>
    <name evidence="2" type="ORF">FEI14_00780</name>
</gene>
<dbReference type="EMBL" id="VBWN01000001">
    <property type="protein sequence ID" value="TLF43452.1"/>
    <property type="molecule type" value="Genomic_DNA"/>
</dbReference>
<evidence type="ECO:0000256" key="1">
    <source>
        <dbReference type="SAM" id="Phobius"/>
    </source>
</evidence>
<keyword evidence="1" id="KW-0472">Membrane</keyword>
<comment type="caution">
    <text evidence="2">The sequence shown here is derived from an EMBL/GenBank/DDBJ whole genome shotgun (WGS) entry which is preliminary data.</text>
</comment>
<dbReference type="Proteomes" id="UP000307781">
    <property type="component" value="Unassembled WGS sequence"/>
</dbReference>
<keyword evidence="1" id="KW-0812">Transmembrane</keyword>
<name>A0A5R8M197_LACZE</name>
<keyword evidence="1" id="KW-1133">Transmembrane helix</keyword>
<dbReference type="AlphaFoldDB" id="A0A5R8M197"/>
<accession>A0A5R8M197</accession>
<proteinExistence type="predicted"/>
<evidence type="ECO:0000313" key="3">
    <source>
        <dbReference type="Proteomes" id="UP000307781"/>
    </source>
</evidence>
<reference evidence="2 3" key="1">
    <citation type="submission" date="2019-05" db="EMBL/GenBank/DDBJ databases">
        <title>Genome-based reclassification of Lactobacillus casei as Lactobacillus casei subsp. casei. subsp.nov., description of Lactobacillus casei subsp. zeae subsp. nov., and emended description of Lactobacillus casei.</title>
        <authorList>
            <person name="Huang C.-H."/>
        </authorList>
    </citation>
    <scope>NUCLEOTIDE SEQUENCE [LARGE SCALE GENOMIC DNA]</scope>
    <source>
        <strain evidence="2 3">CRBIP24.58</strain>
    </source>
</reference>
<evidence type="ECO:0008006" key="4">
    <source>
        <dbReference type="Google" id="ProtNLM"/>
    </source>
</evidence>
<organism evidence="2 3">
    <name type="scientific">Lacticaseibacillus zeae</name>
    <name type="common">Lactobacillus zeae</name>
    <dbReference type="NCBI Taxonomy" id="57037"/>
    <lineage>
        <taxon>Bacteria</taxon>
        <taxon>Bacillati</taxon>
        <taxon>Bacillota</taxon>
        <taxon>Bacilli</taxon>
        <taxon>Lactobacillales</taxon>
        <taxon>Lactobacillaceae</taxon>
        <taxon>Lacticaseibacillus</taxon>
    </lineage>
</organism>
<sequence length="103" mass="11320">MGASGIQKKLSAVLLVEHLAALAVVLIAASWLTLLMRTYQKLVVPAREETTAYYAARVALVRLPPPGGKTKVRVGPNVWQVEVRAKEVSVYADQKTRTFSFKP</sequence>
<feature type="transmembrane region" description="Helical" evidence="1">
    <location>
        <begin position="12"/>
        <end position="34"/>
    </location>
</feature>